<accession>A0ABQ9TNM3</accession>
<dbReference type="Proteomes" id="UP001266305">
    <property type="component" value="Unassembled WGS sequence"/>
</dbReference>
<gene>
    <name evidence="1" type="ORF">P7K49_035458</name>
</gene>
<evidence type="ECO:0000313" key="2">
    <source>
        <dbReference type="Proteomes" id="UP001266305"/>
    </source>
</evidence>
<reference evidence="1 2" key="1">
    <citation type="submission" date="2023-05" db="EMBL/GenBank/DDBJ databases">
        <title>B98-5 Cell Line De Novo Hybrid Assembly: An Optical Mapping Approach.</title>
        <authorList>
            <person name="Kananen K."/>
            <person name="Auerbach J.A."/>
            <person name="Kautto E."/>
            <person name="Blachly J.S."/>
        </authorList>
    </citation>
    <scope>NUCLEOTIDE SEQUENCE [LARGE SCALE GENOMIC DNA]</scope>
    <source>
        <strain evidence="1">B95-8</strain>
        <tissue evidence="1">Cell line</tissue>
    </source>
</reference>
<organism evidence="1 2">
    <name type="scientific">Saguinus oedipus</name>
    <name type="common">Cotton-top tamarin</name>
    <name type="synonym">Oedipomidas oedipus</name>
    <dbReference type="NCBI Taxonomy" id="9490"/>
    <lineage>
        <taxon>Eukaryota</taxon>
        <taxon>Metazoa</taxon>
        <taxon>Chordata</taxon>
        <taxon>Craniata</taxon>
        <taxon>Vertebrata</taxon>
        <taxon>Euteleostomi</taxon>
        <taxon>Mammalia</taxon>
        <taxon>Eutheria</taxon>
        <taxon>Euarchontoglires</taxon>
        <taxon>Primates</taxon>
        <taxon>Haplorrhini</taxon>
        <taxon>Platyrrhini</taxon>
        <taxon>Cebidae</taxon>
        <taxon>Callitrichinae</taxon>
        <taxon>Saguinus</taxon>
    </lineage>
</organism>
<dbReference type="EMBL" id="JASSZA010000020">
    <property type="protein sequence ID" value="KAK2086033.1"/>
    <property type="molecule type" value="Genomic_DNA"/>
</dbReference>
<sequence length="57" mass="6478">MIRSRRDEGKPWAELVMDSSKVDINGNSLVVGDDRKRETALGERTKNFTTQARLESL</sequence>
<comment type="caution">
    <text evidence="1">The sequence shown here is derived from an EMBL/GenBank/DDBJ whole genome shotgun (WGS) entry which is preliminary data.</text>
</comment>
<feature type="non-terminal residue" evidence="1">
    <location>
        <position position="57"/>
    </location>
</feature>
<protein>
    <submittedName>
        <fullName evidence="1">Uncharacterized protein</fullName>
    </submittedName>
</protein>
<evidence type="ECO:0000313" key="1">
    <source>
        <dbReference type="EMBL" id="KAK2086033.1"/>
    </source>
</evidence>
<proteinExistence type="predicted"/>
<keyword evidence="2" id="KW-1185">Reference proteome</keyword>
<name>A0ABQ9TNM3_SAGOE</name>